<organism evidence="1 2">
    <name type="scientific">Clitoria ternatea</name>
    <name type="common">Butterfly pea</name>
    <dbReference type="NCBI Taxonomy" id="43366"/>
    <lineage>
        <taxon>Eukaryota</taxon>
        <taxon>Viridiplantae</taxon>
        <taxon>Streptophyta</taxon>
        <taxon>Embryophyta</taxon>
        <taxon>Tracheophyta</taxon>
        <taxon>Spermatophyta</taxon>
        <taxon>Magnoliopsida</taxon>
        <taxon>eudicotyledons</taxon>
        <taxon>Gunneridae</taxon>
        <taxon>Pentapetalae</taxon>
        <taxon>rosids</taxon>
        <taxon>fabids</taxon>
        <taxon>Fabales</taxon>
        <taxon>Fabaceae</taxon>
        <taxon>Papilionoideae</taxon>
        <taxon>50 kb inversion clade</taxon>
        <taxon>NPAAA clade</taxon>
        <taxon>indigoferoid/millettioid clade</taxon>
        <taxon>Phaseoleae</taxon>
        <taxon>Clitoria</taxon>
    </lineage>
</organism>
<dbReference type="AlphaFoldDB" id="A0AAN9FBZ2"/>
<keyword evidence="2" id="KW-1185">Reference proteome</keyword>
<evidence type="ECO:0000313" key="2">
    <source>
        <dbReference type="Proteomes" id="UP001359559"/>
    </source>
</evidence>
<name>A0AAN9FBZ2_CLITE</name>
<reference evidence="1 2" key="1">
    <citation type="submission" date="2024-01" db="EMBL/GenBank/DDBJ databases">
        <title>The genomes of 5 underutilized Papilionoideae crops provide insights into root nodulation and disease resistance.</title>
        <authorList>
            <person name="Yuan L."/>
        </authorList>
    </citation>
    <scope>NUCLEOTIDE SEQUENCE [LARGE SCALE GENOMIC DNA]</scope>
    <source>
        <strain evidence="1">LY-2023</strain>
        <tissue evidence="1">Leaf</tissue>
    </source>
</reference>
<proteinExistence type="predicted"/>
<protein>
    <submittedName>
        <fullName evidence="1">Uncharacterized protein</fullName>
    </submittedName>
</protein>
<dbReference type="EMBL" id="JAYKXN010000007">
    <property type="protein sequence ID" value="KAK7271336.1"/>
    <property type="molecule type" value="Genomic_DNA"/>
</dbReference>
<evidence type="ECO:0000313" key="1">
    <source>
        <dbReference type="EMBL" id="KAK7271336.1"/>
    </source>
</evidence>
<accession>A0AAN9FBZ2</accession>
<dbReference type="Proteomes" id="UP001359559">
    <property type="component" value="Unassembled WGS sequence"/>
</dbReference>
<comment type="caution">
    <text evidence="1">The sequence shown here is derived from an EMBL/GenBank/DDBJ whole genome shotgun (WGS) entry which is preliminary data.</text>
</comment>
<gene>
    <name evidence="1" type="ORF">RJT34_27141</name>
</gene>
<sequence>MHPRKRVYPTKCHQMLLETYIMRNVGQLLFCSSDKYLNVKAVKPSVPAKDYAAQGSGVLHKIKSKCKSFWQQLLDLFEFMALSLGLQLHAICVKQMTQA</sequence>